<protein>
    <submittedName>
        <fullName evidence="2">Uncharacterized protein</fullName>
    </submittedName>
</protein>
<keyword evidence="1" id="KW-0472">Membrane</keyword>
<reference evidence="2 3" key="1">
    <citation type="journal article" date="2016" name="Nat. Commun.">
        <title>Thousands of microbial genomes shed light on interconnected biogeochemical processes in an aquifer system.</title>
        <authorList>
            <person name="Anantharaman K."/>
            <person name="Brown C.T."/>
            <person name="Hug L.A."/>
            <person name="Sharon I."/>
            <person name="Castelle C.J."/>
            <person name="Probst A.J."/>
            <person name="Thomas B.C."/>
            <person name="Singh A."/>
            <person name="Wilkins M.J."/>
            <person name="Karaoz U."/>
            <person name="Brodie E.L."/>
            <person name="Williams K.H."/>
            <person name="Hubbard S.S."/>
            <person name="Banfield J.F."/>
        </authorList>
    </citation>
    <scope>NUCLEOTIDE SEQUENCE [LARGE SCALE GENOMIC DNA]</scope>
</reference>
<feature type="transmembrane region" description="Helical" evidence="1">
    <location>
        <begin position="7"/>
        <end position="27"/>
    </location>
</feature>
<dbReference type="AlphaFoldDB" id="A0A1F5EKG7"/>
<keyword evidence="1" id="KW-1133">Transmembrane helix</keyword>
<comment type="caution">
    <text evidence="2">The sequence shown here is derived from an EMBL/GenBank/DDBJ whole genome shotgun (WGS) entry which is preliminary data.</text>
</comment>
<evidence type="ECO:0000256" key="1">
    <source>
        <dbReference type="SAM" id="Phobius"/>
    </source>
</evidence>
<proteinExistence type="predicted"/>
<evidence type="ECO:0000313" key="2">
    <source>
        <dbReference type="EMBL" id="OGD67833.1"/>
    </source>
</evidence>
<organism evidence="2 3">
    <name type="scientific">Candidatus Berkelbacteria bacterium RIFCSPHIGHO2_12_FULL_36_9</name>
    <dbReference type="NCBI Taxonomy" id="1797469"/>
    <lineage>
        <taxon>Bacteria</taxon>
        <taxon>Candidatus Berkelbacteria</taxon>
    </lineage>
</organism>
<sequence>MSKKTTVILWIAGIILLFGLIFLVWAVDTDRISIFAEDETNIIQDASQLTTLPSPDQSTFQKAYTCIVGLFTEGRCQWR</sequence>
<evidence type="ECO:0000313" key="3">
    <source>
        <dbReference type="Proteomes" id="UP000176451"/>
    </source>
</evidence>
<dbReference type="EMBL" id="MEZV01000008">
    <property type="protein sequence ID" value="OGD67833.1"/>
    <property type="molecule type" value="Genomic_DNA"/>
</dbReference>
<dbReference type="Proteomes" id="UP000176451">
    <property type="component" value="Unassembled WGS sequence"/>
</dbReference>
<gene>
    <name evidence="2" type="ORF">A3F08_02815</name>
</gene>
<accession>A0A1F5EKG7</accession>
<keyword evidence="1" id="KW-0812">Transmembrane</keyword>
<name>A0A1F5EKG7_9BACT</name>